<reference evidence="6" key="2">
    <citation type="submission" date="2025-04" db="UniProtKB">
        <authorList>
            <consortium name="RefSeq"/>
        </authorList>
    </citation>
    <scope>IDENTIFICATION</scope>
</reference>
<evidence type="ECO:0000259" key="3">
    <source>
        <dbReference type="PROSITE" id="PS51406"/>
    </source>
</evidence>
<dbReference type="EnsemblMetazoa" id="XM_017125627.1">
    <property type="protein sequence ID" value="XP_016981116.1"/>
    <property type="gene ID" value="LOC108046073"/>
</dbReference>
<dbReference type="SMART" id="SM00186">
    <property type="entry name" value="FBG"/>
    <property type="match status" value="1"/>
</dbReference>
<feature type="signal peptide" evidence="2">
    <location>
        <begin position="1"/>
        <end position="24"/>
    </location>
</feature>
<name>A0A6P4F6X4_DRORH</name>
<dbReference type="GeneID" id="108046073"/>
<dbReference type="PANTHER" id="PTHR19143:SF327">
    <property type="entry name" value="FI21813P1-RELATED"/>
    <property type="match status" value="1"/>
</dbReference>
<dbReference type="SUPFAM" id="SSF56496">
    <property type="entry name" value="Fibrinogen C-terminal domain-like"/>
    <property type="match status" value="1"/>
</dbReference>
<dbReference type="OrthoDB" id="6145874at2759"/>
<dbReference type="InterPro" id="IPR050373">
    <property type="entry name" value="Fibrinogen_C-term_domain"/>
</dbReference>
<evidence type="ECO:0000256" key="2">
    <source>
        <dbReference type="SAM" id="SignalP"/>
    </source>
</evidence>
<feature type="chain" id="PRO_5027655566" evidence="2">
    <location>
        <begin position="25"/>
        <end position="448"/>
    </location>
</feature>
<keyword evidence="1" id="KW-0175">Coiled coil</keyword>
<accession>A0A6P4F6X4</accession>
<organism evidence="6">
    <name type="scientific">Drosophila rhopaloa</name>
    <name type="common">Fruit fly</name>
    <dbReference type="NCBI Taxonomy" id="1041015"/>
    <lineage>
        <taxon>Eukaryota</taxon>
        <taxon>Metazoa</taxon>
        <taxon>Ecdysozoa</taxon>
        <taxon>Arthropoda</taxon>
        <taxon>Hexapoda</taxon>
        <taxon>Insecta</taxon>
        <taxon>Pterygota</taxon>
        <taxon>Neoptera</taxon>
        <taxon>Endopterygota</taxon>
        <taxon>Diptera</taxon>
        <taxon>Brachycera</taxon>
        <taxon>Muscomorpha</taxon>
        <taxon>Ephydroidea</taxon>
        <taxon>Drosophilidae</taxon>
        <taxon>Drosophila</taxon>
        <taxon>Sophophora</taxon>
    </lineage>
</organism>
<dbReference type="CDD" id="cd00087">
    <property type="entry name" value="FReD"/>
    <property type="match status" value="1"/>
</dbReference>
<dbReference type="Gene3D" id="3.90.215.10">
    <property type="entry name" value="Gamma Fibrinogen, chain A, domain 1"/>
    <property type="match status" value="1"/>
</dbReference>
<evidence type="ECO:0000313" key="4">
    <source>
        <dbReference type="EnsemblMetazoa" id="XP_016981116.1"/>
    </source>
</evidence>
<evidence type="ECO:0000313" key="6">
    <source>
        <dbReference type="RefSeq" id="XP_016981116.1"/>
    </source>
</evidence>
<dbReference type="AlphaFoldDB" id="A0A6P4F6X4"/>
<reference evidence="4" key="3">
    <citation type="submission" date="2025-05" db="UniProtKB">
        <authorList>
            <consortium name="EnsemblMetazoa"/>
        </authorList>
    </citation>
    <scope>IDENTIFICATION</scope>
</reference>
<dbReference type="GO" id="GO:0005615">
    <property type="term" value="C:extracellular space"/>
    <property type="evidence" value="ECO:0007669"/>
    <property type="project" value="TreeGrafter"/>
</dbReference>
<dbReference type="PROSITE" id="PS51406">
    <property type="entry name" value="FIBRINOGEN_C_2"/>
    <property type="match status" value="1"/>
</dbReference>
<evidence type="ECO:0000256" key="1">
    <source>
        <dbReference type="SAM" id="Coils"/>
    </source>
</evidence>
<feature type="coiled-coil region" evidence="1">
    <location>
        <begin position="109"/>
        <end position="197"/>
    </location>
</feature>
<dbReference type="InterPro" id="IPR014716">
    <property type="entry name" value="Fibrinogen_a/b/g_C_1"/>
</dbReference>
<keyword evidence="5" id="KW-1185">Reference proteome</keyword>
<keyword evidence="2" id="KW-0732">Signal</keyword>
<dbReference type="Pfam" id="PF00147">
    <property type="entry name" value="Fibrinogen_C"/>
    <property type="match status" value="1"/>
</dbReference>
<sequence length="448" mass="51214">MEHLKMLRLLSYLLGLFIFPSVQGGNEFHSKDESLCVLKDAPQQCGSFCLAALNPIFDDTDSMRMTLDEIKAGQSALNARMTTLQGQEDLQAGLDSRFKLAEEQHMAVNSEMKNQLQELGRRVSRTTTKTEFANSIKALQTKLDARLNRMEELMKMKITANANDELKTQVNSLKDTIKDLQSQLKISEGQIKSKEDILKVKEEDLKNRDEQISTLTTQIKAIEKTKSELSIQFSELHKYYDILSDSCPNGSPNGIYQIKLPSLEPFEVPCATSPRGWTVIQRRIDGSENFERNWHDYKSGFGNVRGEFFIGLEKLHRMTEARPHELYIKLGMVDGSTSYAQYDDFKIGSEEEGYELKNLGKYSGEAGDSLTENEHQKFSTFDRDNTINAFNCASRYGAWWHNACSFSSLNGEYFKDGKGYYGILWYSWHKDWSESLTFVEVMIRPKSL</sequence>
<dbReference type="InterPro" id="IPR036056">
    <property type="entry name" value="Fibrinogen-like_C"/>
</dbReference>
<gene>
    <name evidence="6" type="primary">LOC108046073</name>
    <name evidence="4" type="synonym">108046073</name>
</gene>
<dbReference type="InterPro" id="IPR002181">
    <property type="entry name" value="Fibrinogen_a/b/g_C_dom"/>
</dbReference>
<protein>
    <submittedName>
        <fullName evidence="6">Fibrinogen-like protein 1</fullName>
    </submittedName>
</protein>
<dbReference type="PANTHER" id="PTHR19143">
    <property type="entry name" value="FIBRINOGEN/TENASCIN/ANGIOPOEITIN"/>
    <property type="match status" value="1"/>
</dbReference>
<feature type="domain" description="Fibrinogen C-terminal" evidence="3">
    <location>
        <begin position="238"/>
        <end position="447"/>
    </location>
</feature>
<evidence type="ECO:0000313" key="5">
    <source>
        <dbReference type="Proteomes" id="UP001652680"/>
    </source>
</evidence>
<dbReference type="Proteomes" id="UP001652680">
    <property type="component" value="Unassembled WGS sequence"/>
</dbReference>
<dbReference type="RefSeq" id="XP_016981116.1">
    <property type="nucleotide sequence ID" value="XM_017125627.1"/>
</dbReference>
<reference evidence="5" key="1">
    <citation type="journal article" date="2021" name="Elife">
        <title>Highly contiguous assemblies of 101 drosophilid genomes.</title>
        <authorList>
            <person name="Kim B.Y."/>
            <person name="Wang J.R."/>
            <person name="Miller D.E."/>
            <person name="Barmina O."/>
            <person name="Delaney E."/>
            <person name="Thompson A."/>
            <person name="Comeault A.A."/>
            <person name="Peede D."/>
            <person name="D'Agostino E.R."/>
            <person name="Pelaez J."/>
            <person name="Aguilar J.M."/>
            <person name="Haji D."/>
            <person name="Matsunaga T."/>
            <person name="Armstrong E.E."/>
            <person name="Zych M."/>
            <person name="Ogawa Y."/>
            <person name="Stamenkovic-Radak M."/>
            <person name="Jelic M."/>
            <person name="Veselinovic M.S."/>
            <person name="Tanaskovic M."/>
            <person name="Eric P."/>
            <person name="Gao J.J."/>
            <person name="Katoh T.K."/>
            <person name="Toda M.J."/>
            <person name="Watabe H."/>
            <person name="Watada M."/>
            <person name="Davis J.S."/>
            <person name="Moyle L.C."/>
            <person name="Manoli G."/>
            <person name="Bertolini E."/>
            <person name="Kostal V."/>
            <person name="Hawley R.S."/>
            <person name="Takahashi A."/>
            <person name="Jones C.D."/>
            <person name="Price D.K."/>
            <person name="Whiteman N."/>
            <person name="Kopp A."/>
            <person name="Matute D.R."/>
            <person name="Petrov D.A."/>
        </authorList>
    </citation>
    <scope>NUCLEOTIDE SEQUENCE [LARGE SCALE GENOMIC DNA]</scope>
</reference>
<proteinExistence type="predicted"/>